<dbReference type="Gene3D" id="3.40.50.1820">
    <property type="entry name" value="alpha/beta hydrolase"/>
    <property type="match status" value="1"/>
</dbReference>
<dbReference type="InterPro" id="IPR029058">
    <property type="entry name" value="AB_hydrolase_fold"/>
</dbReference>
<gene>
    <name evidence="2" type="ORF">JHE00_28530</name>
</gene>
<evidence type="ECO:0000259" key="1">
    <source>
        <dbReference type="Pfam" id="PF12697"/>
    </source>
</evidence>
<evidence type="ECO:0000313" key="2">
    <source>
        <dbReference type="EMBL" id="MBK1788296.1"/>
    </source>
</evidence>
<dbReference type="GO" id="GO:0016787">
    <property type="term" value="F:hydrolase activity"/>
    <property type="evidence" value="ECO:0007669"/>
    <property type="project" value="UniProtKB-KW"/>
</dbReference>
<reference evidence="2" key="1">
    <citation type="submission" date="2020-12" db="EMBL/GenBank/DDBJ databases">
        <title>Prauserella sp. ASG 168, a novel actinomycete isolated from cave rock.</title>
        <authorList>
            <person name="Suriyachadkun C."/>
        </authorList>
    </citation>
    <scope>NUCLEOTIDE SEQUENCE</scope>
    <source>
        <strain evidence="2">ASG 168</strain>
    </source>
</reference>
<proteinExistence type="predicted"/>
<dbReference type="PANTHER" id="PTHR37017:SF11">
    <property type="entry name" value="ESTERASE_LIPASE_THIOESTERASE DOMAIN-CONTAINING PROTEIN"/>
    <property type="match status" value="1"/>
</dbReference>
<dbReference type="AlphaFoldDB" id="A0A934QXH9"/>
<keyword evidence="2" id="KW-0378">Hydrolase</keyword>
<sequence length="283" mass="29784">MTATYVLIHGSNSNSFGWAPLQRELALLGHRSLAVDLPGHGFGAACSPAYQAPQDLAAFAESPSASAGVTLADCVEHVAGIVRRAREHGPVIAVAHSRGGATLTALGNAIPDLLSRIVYVSAWCPVELPLGGYLTTPEFATSALADPPDVLVGDPAALGTIRMNWRTADPLALAALKHATLADGTDAEFLAFLGTLEPDENLDAGGENDRARAGTWGRVPRTYVRLTEDTSMPIALQDRFIEEADSLTPDNPFDVRSLPMSHAMFLVRPAEGAAVLAELADEV</sequence>
<keyword evidence="3" id="KW-1185">Reference proteome</keyword>
<dbReference type="InterPro" id="IPR000073">
    <property type="entry name" value="AB_hydrolase_1"/>
</dbReference>
<name>A0A934QXH9_9PSEU</name>
<feature type="domain" description="AB hydrolase-1" evidence="1">
    <location>
        <begin position="6"/>
        <end position="271"/>
    </location>
</feature>
<dbReference type="InterPro" id="IPR052897">
    <property type="entry name" value="Sec-Metab_Biosynth_Hydrolase"/>
</dbReference>
<dbReference type="EMBL" id="JAENJH010000009">
    <property type="protein sequence ID" value="MBK1788296.1"/>
    <property type="molecule type" value="Genomic_DNA"/>
</dbReference>
<dbReference type="Proteomes" id="UP000635245">
    <property type="component" value="Unassembled WGS sequence"/>
</dbReference>
<dbReference type="RefSeq" id="WP_200323986.1">
    <property type="nucleotide sequence ID" value="NZ_JAENJH010000009.1"/>
</dbReference>
<accession>A0A934QXH9</accession>
<dbReference type="Pfam" id="PF12697">
    <property type="entry name" value="Abhydrolase_6"/>
    <property type="match status" value="1"/>
</dbReference>
<organism evidence="2 3">
    <name type="scientific">Prauserella cavernicola</name>
    <dbReference type="NCBI Taxonomy" id="2800127"/>
    <lineage>
        <taxon>Bacteria</taxon>
        <taxon>Bacillati</taxon>
        <taxon>Actinomycetota</taxon>
        <taxon>Actinomycetes</taxon>
        <taxon>Pseudonocardiales</taxon>
        <taxon>Pseudonocardiaceae</taxon>
        <taxon>Prauserella</taxon>
    </lineage>
</organism>
<protein>
    <submittedName>
        <fullName evidence="2">Alpha/beta fold hydrolase</fullName>
    </submittedName>
</protein>
<evidence type="ECO:0000313" key="3">
    <source>
        <dbReference type="Proteomes" id="UP000635245"/>
    </source>
</evidence>
<dbReference type="SUPFAM" id="SSF53474">
    <property type="entry name" value="alpha/beta-Hydrolases"/>
    <property type="match status" value="1"/>
</dbReference>
<comment type="caution">
    <text evidence="2">The sequence shown here is derived from an EMBL/GenBank/DDBJ whole genome shotgun (WGS) entry which is preliminary data.</text>
</comment>
<dbReference type="PANTHER" id="PTHR37017">
    <property type="entry name" value="AB HYDROLASE-1 DOMAIN-CONTAINING PROTEIN-RELATED"/>
    <property type="match status" value="1"/>
</dbReference>